<proteinExistence type="predicted"/>
<evidence type="ECO:0000313" key="3">
    <source>
        <dbReference type="Proteomes" id="UP000638313"/>
    </source>
</evidence>
<protein>
    <recommendedName>
        <fullName evidence="4">Secreted protein</fullName>
    </recommendedName>
</protein>
<evidence type="ECO:0000256" key="1">
    <source>
        <dbReference type="SAM" id="SignalP"/>
    </source>
</evidence>
<gene>
    <name evidence="2" type="ORF">GCM10010218_47010</name>
</gene>
<keyword evidence="3" id="KW-1185">Reference proteome</keyword>
<dbReference type="Proteomes" id="UP000638313">
    <property type="component" value="Unassembled WGS sequence"/>
</dbReference>
<feature type="chain" id="PRO_5037481925" description="Secreted protein" evidence="1">
    <location>
        <begin position="32"/>
        <end position="133"/>
    </location>
</feature>
<dbReference type="PROSITE" id="PS51318">
    <property type="entry name" value="TAT"/>
    <property type="match status" value="1"/>
</dbReference>
<dbReference type="InterPro" id="IPR006311">
    <property type="entry name" value="TAT_signal"/>
</dbReference>
<evidence type="ECO:0008006" key="4">
    <source>
        <dbReference type="Google" id="ProtNLM"/>
    </source>
</evidence>
<accession>A0A919EET0</accession>
<name>A0A919EET0_9ACTN</name>
<sequence length="133" mass="14126">MKRSARTALRTLLPLAGAAALALVAGPGARADAAACGGATCVQVEGSGRYVLRVNVSPAPDGDFFGHFRLSGAGLNTTSAVQHWRHRQRYTVALGRVVPAGSVICAEGWEHLKNDRQEEKQYPHGRACVRLHG</sequence>
<reference evidence="2" key="2">
    <citation type="submission" date="2020-09" db="EMBL/GenBank/DDBJ databases">
        <authorList>
            <person name="Sun Q."/>
            <person name="Ohkuma M."/>
        </authorList>
    </citation>
    <scope>NUCLEOTIDE SEQUENCE</scope>
    <source>
        <strain evidence="2">JCM 4059</strain>
    </source>
</reference>
<dbReference type="AlphaFoldDB" id="A0A919EET0"/>
<keyword evidence="1" id="KW-0732">Signal</keyword>
<reference evidence="2" key="1">
    <citation type="journal article" date="2014" name="Int. J. Syst. Evol. Microbiol.">
        <title>Complete genome sequence of Corynebacterium casei LMG S-19264T (=DSM 44701T), isolated from a smear-ripened cheese.</title>
        <authorList>
            <consortium name="US DOE Joint Genome Institute (JGI-PGF)"/>
            <person name="Walter F."/>
            <person name="Albersmeier A."/>
            <person name="Kalinowski J."/>
            <person name="Ruckert C."/>
        </authorList>
    </citation>
    <scope>NUCLEOTIDE SEQUENCE</scope>
    <source>
        <strain evidence="2">JCM 4059</strain>
    </source>
</reference>
<evidence type="ECO:0000313" key="2">
    <source>
        <dbReference type="EMBL" id="GHF60033.1"/>
    </source>
</evidence>
<dbReference type="EMBL" id="BNBD01000010">
    <property type="protein sequence ID" value="GHF60033.1"/>
    <property type="molecule type" value="Genomic_DNA"/>
</dbReference>
<comment type="caution">
    <text evidence="2">The sequence shown here is derived from an EMBL/GenBank/DDBJ whole genome shotgun (WGS) entry which is preliminary data.</text>
</comment>
<dbReference type="RefSeq" id="WP_190131637.1">
    <property type="nucleotide sequence ID" value="NZ_BNBD01000010.1"/>
</dbReference>
<feature type="signal peptide" evidence="1">
    <location>
        <begin position="1"/>
        <end position="31"/>
    </location>
</feature>
<organism evidence="2 3">
    <name type="scientific">Streptomyces mashuensis</name>
    <dbReference type="NCBI Taxonomy" id="33904"/>
    <lineage>
        <taxon>Bacteria</taxon>
        <taxon>Bacillati</taxon>
        <taxon>Actinomycetota</taxon>
        <taxon>Actinomycetes</taxon>
        <taxon>Kitasatosporales</taxon>
        <taxon>Streptomycetaceae</taxon>
        <taxon>Streptomyces</taxon>
    </lineage>
</organism>